<dbReference type="EMBL" id="BONG01000106">
    <property type="protein sequence ID" value="GIF94610.1"/>
    <property type="molecule type" value="Genomic_DNA"/>
</dbReference>
<feature type="binding site" evidence="2">
    <location>
        <begin position="103"/>
        <end position="110"/>
    </location>
    <ligand>
        <name>ATP</name>
        <dbReference type="ChEBI" id="CHEBI:30616"/>
    </ligand>
</feature>
<evidence type="ECO:0000259" key="3">
    <source>
        <dbReference type="PROSITE" id="PS51459"/>
    </source>
</evidence>
<evidence type="ECO:0000256" key="1">
    <source>
        <dbReference type="PIRSR" id="PIRSR640198-1"/>
    </source>
</evidence>
<dbReference type="GO" id="GO:0005524">
    <property type="term" value="F:ATP binding"/>
    <property type="evidence" value="ECO:0007669"/>
    <property type="project" value="UniProtKB-KW"/>
</dbReference>
<dbReference type="InterPro" id="IPR040198">
    <property type="entry name" value="Fido_containing"/>
</dbReference>
<dbReference type="AlphaFoldDB" id="A0A8J3NXT8"/>
<evidence type="ECO:0000256" key="2">
    <source>
        <dbReference type="PIRSR" id="PIRSR640198-2"/>
    </source>
</evidence>
<proteinExistence type="predicted"/>
<gene>
    <name evidence="4" type="ORF">Cch02nite_80540</name>
</gene>
<dbReference type="Gene3D" id="1.10.3290.10">
    <property type="entry name" value="Fido-like domain"/>
    <property type="match status" value="1"/>
</dbReference>
<accession>A0A8J3NXT8</accession>
<keyword evidence="2" id="KW-0067">ATP-binding</keyword>
<dbReference type="InterPro" id="IPR003812">
    <property type="entry name" value="Fido"/>
</dbReference>
<keyword evidence="5" id="KW-1185">Reference proteome</keyword>
<organism evidence="4 5">
    <name type="scientific">Catellatospora chokoriensis</name>
    <dbReference type="NCBI Taxonomy" id="310353"/>
    <lineage>
        <taxon>Bacteria</taxon>
        <taxon>Bacillati</taxon>
        <taxon>Actinomycetota</taxon>
        <taxon>Actinomycetes</taxon>
        <taxon>Micromonosporales</taxon>
        <taxon>Micromonosporaceae</taxon>
        <taxon>Catellatospora</taxon>
    </lineage>
</organism>
<dbReference type="Pfam" id="PF02661">
    <property type="entry name" value="Fic"/>
    <property type="match status" value="1"/>
</dbReference>
<name>A0A8J3NXT8_9ACTN</name>
<dbReference type="PANTHER" id="PTHR13504:SF38">
    <property type="entry name" value="FIDO DOMAIN-CONTAINING PROTEIN"/>
    <property type="match status" value="1"/>
</dbReference>
<dbReference type="SUPFAM" id="SSF140931">
    <property type="entry name" value="Fic-like"/>
    <property type="match status" value="1"/>
</dbReference>
<feature type="domain" description="Fido" evidence="3">
    <location>
        <begin position="24"/>
        <end position="160"/>
    </location>
</feature>
<dbReference type="PROSITE" id="PS51459">
    <property type="entry name" value="FIDO"/>
    <property type="match status" value="1"/>
</dbReference>
<comment type="caution">
    <text evidence="4">The sequence shown here is derived from an EMBL/GenBank/DDBJ whole genome shotgun (WGS) entry which is preliminary data.</text>
</comment>
<dbReference type="Proteomes" id="UP000619293">
    <property type="component" value="Unassembled WGS sequence"/>
</dbReference>
<dbReference type="PANTHER" id="PTHR13504">
    <property type="entry name" value="FIDO DOMAIN-CONTAINING PROTEIN DDB_G0283145"/>
    <property type="match status" value="1"/>
</dbReference>
<reference evidence="4 5" key="1">
    <citation type="submission" date="2021-01" db="EMBL/GenBank/DDBJ databases">
        <title>Whole genome shotgun sequence of Catellatospora chokoriensis NBRC 107358.</title>
        <authorList>
            <person name="Komaki H."/>
            <person name="Tamura T."/>
        </authorList>
    </citation>
    <scope>NUCLEOTIDE SEQUENCE [LARGE SCALE GENOMIC DNA]</scope>
    <source>
        <strain evidence="4 5">NBRC 107358</strain>
    </source>
</reference>
<evidence type="ECO:0000313" key="5">
    <source>
        <dbReference type="Proteomes" id="UP000619293"/>
    </source>
</evidence>
<dbReference type="InterPro" id="IPR036597">
    <property type="entry name" value="Fido-like_dom_sf"/>
</dbReference>
<evidence type="ECO:0000313" key="4">
    <source>
        <dbReference type="EMBL" id="GIF94610.1"/>
    </source>
</evidence>
<protein>
    <recommendedName>
        <fullName evidence="3">Fido domain-containing protein</fullName>
    </recommendedName>
</protein>
<sequence>MYAAVVERLVPEILEGDLTLGVLLGDSFVRDLHRQLYGDIWTWAGIYRKHEVTIGVAPEQVAVELRSSLQTILYRWEYTDDWTARQLGIAVHAETVRIHPFTDGNGRTTRLLADLVFLASQDDETLETYDWNVDKPTYIELLRRYDGNRDPRDLAAFVAVQPLE</sequence>
<feature type="active site" evidence="1">
    <location>
        <position position="99"/>
    </location>
</feature>
<keyword evidence="2" id="KW-0547">Nucleotide-binding</keyword>